<dbReference type="EMBL" id="BROD01000001">
    <property type="protein sequence ID" value="GKX68608.1"/>
    <property type="molecule type" value="Genomic_DNA"/>
</dbReference>
<gene>
    <name evidence="1" type="ORF">rsdtw13_38660</name>
</gene>
<proteinExistence type="predicted"/>
<name>A0ACB5RHM4_9CLOT</name>
<evidence type="ECO:0000313" key="2">
    <source>
        <dbReference type="Proteomes" id="UP001058074"/>
    </source>
</evidence>
<sequence>MIRCNCRIWGRFKGWRTIVRGMTLRIVECIMEFVYESYTDKKEKILNGFENKVSEN</sequence>
<dbReference type="Proteomes" id="UP001058074">
    <property type="component" value="Unassembled WGS sequence"/>
</dbReference>
<evidence type="ECO:0000313" key="1">
    <source>
        <dbReference type="EMBL" id="GKX68608.1"/>
    </source>
</evidence>
<comment type="caution">
    <text evidence="1">The sequence shown here is derived from an EMBL/GenBank/DDBJ whole genome shotgun (WGS) entry which is preliminary data.</text>
</comment>
<organism evidence="1 2">
    <name type="scientific">Inconstantimicrobium mannanitabidum</name>
    <dbReference type="NCBI Taxonomy" id="1604901"/>
    <lineage>
        <taxon>Bacteria</taxon>
        <taxon>Bacillati</taxon>
        <taxon>Bacillota</taxon>
        <taxon>Clostridia</taxon>
        <taxon>Eubacteriales</taxon>
        <taxon>Clostridiaceae</taxon>
        <taxon>Inconstantimicrobium</taxon>
    </lineage>
</organism>
<accession>A0ACB5RHM4</accession>
<protein>
    <submittedName>
        <fullName evidence="1">Uncharacterized protein</fullName>
    </submittedName>
</protein>
<reference evidence="1" key="1">
    <citation type="journal article" date="2025" name="Int. J. Syst. Evol. Microbiol.">
        <title>Inconstantimicrobium mannanitabidum sp. nov., a novel member of the family Clostridiaceae isolated from anoxic soil under the treatment of reductive soil disinfestation.</title>
        <authorList>
            <person name="Ueki A."/>
            <person name="Tonouchi A."/>
            <person name="Honma S."/>
            <person name="Kaku N."/>
            <person name="Ueki K."/>
        </authorList>
    </citation>
    <scope>NUCLEOTIDE SEQUENCE</scope>
    <source>
        <strain evidence="1">TW13</strain>
    </source>
</reference>
<keyword evidence="2" id="KW-1185">Reference proteome</keyword>